<organism evidence="2 3">
    <name type="scientific">Stylosanthes scabra</name>
    <dbReference type="NCBI Taxonomy" id="79078"/>
    <lineage>
        <taxon>Eukaryota</taxon>
        <taxon>Viridiplantae</taxon>
        <taxon>Streptophyta</taxon>
        <taxon>Embryophyta</taxon>
        <taxon>Tracheophyta</taxon>
        <taxon>Spermatophyta</taxon>
        <taxon>Magnoliopsida</taxon>
        <taxon>eudicotyledons</taxon>
        <taxon>Gunneridae</taxon>
        <taxon>Pentapetalae</taxon>
        <taxon>rosids</taxon>
        <taxon>fabids</taxon>
        <taxon>Fabales</taxon>
        <taxon>Fabaceae</taxon>
        <taxon>Papilionoideae</taxon>
        <taxon>50 kb inversion clade</taxon>
        <taxon>dalbergioids sensu lato</taxon>
        <taxon>Dalbergieae</taxon>
        <taxon>Pterocarpus clade</taxon>
        <taxon>Stylosanthes</taxon>
    </lineage>
</organism>
<evidence type="ECO:0000313" key="3">
    <source>
        <dbReference type="Proteomes" id="UP001341840"/>
    </source>
</evidence>
<accession>A0ABU6TNF7</accession>
<proteinExistence type="predicted"/>
<dbReference type="Proteomes" id="UP001341840">
    <property type="component" value="Unassembled WGS sequence"/>
</dbReference>
<reference evidence="2 3" key="1">
    <citation type="journal article" date="2023" name="Plants (Basel)">
        <title>Bridging the Gap: Combining Genomics and Transcriptomics Approaches to Understand Stylosanthes scabra, an Orphan Legume from the Brazilian Caatinga.</title>
        <authorList>
            <person name="Ferreira-Neto J.R.C."/>
            <person name="da Silva M.D."/>
            <person name="Binneck E."/>
            <person name="de Melo N.F."/>
            <person name="da Silva R.H."/>
            <person name="de Melo A.L.T.M."/>
            <person name="Pandolfi V."/>
            <person name="Bustamante F.O."/>
            <person name="Brasileiro-Vidal A.C."/>
            <person name="Benko-Iseppon A.M."/>
        </authorList>
    </citation>
    <scope>NUCLEOTIDE SEQUENCE [LARGE SCALE GENOMIC DNA]</scope>
    <source>
        <tissue evidence="2">Leaves</tissue>
    </source>
</reference>
<sequence>MEADLYPAKLTTTRTALERRWTRTNDDGGGTTAVMVGEGSLLPCEGDGGKPGRRGQGRWPLNQRRLNPSTMAESRERRDATTNKKSKRQGRSGEEGEPLAATEMRRRRWVWVLPTYKALLRKPDGSPFVPTVWLFGKEGLELRKRTYAQATIAFTRDGKYREDCRQGKLSMFSAIVSMLV</sequence>
<name>A0ABU6TNF7_9FABA</name>
<gene>
    <name evidence="2" type="ORF">PIB30_071432</name>
</gene>
<evidence type="ECO:0000256" key="1">
    <source>
        <dbReference type="SAM" id="MobiDB-lite"/>
    </source>
</evidence>
<feature type="region of interest" description="Disordered" evidence="1">
    <location>
        <begin position="38"/>
        <end position="100"/>
    </location>
</feature>
<dbReference type="EMBL" id="JASCZI010091446">
    <property type="protein sequence ID" value="MED6150346.1"/>
    <property type="molecule type" value="Genomic_DNA"/>
</dbReference>
<evidence type="ECO:0000313" key="2">
    <source>
        <dbReference type="EMBL" id="MED6150346.1"/>
    </source>
</evidence>
<feature type="compositionally biased region" description="Basic and acidic residues" evidence="1">
    <location>
        <begin position="73"/>
        <end position="82"/>
    </location>
</feature>
<keyword evidence="3" id="KW-1185">Reference proteome</keyword>
<comment type="caution">
    <text evidence="2">The sequence shown here is derived from an EMBL/GenBank/DDBJ whole genome shotgun (WGS) entry which is preliminary data.</text>
</comment>
<protein>
    <submittedName>
        <fullName evidence="2">Uncharacterized protein</fullName>
    </submittedName>
</protein>